<dbReference type="Pfam" id="PF00067">
    <property type="entry name" value="p450"/>
    <property type="match status" value="1"/>
</dbReference>
<dbReference type="PRINTS" id="PR00359">
    <property type="entry name" value="BP450"/>
</dbReference>
<dbReference type="PROSITE" id="PS00086">
    <property type="entry name" value="CYTOCHROME_P450"/>
    <property type="match status" value="1"/>
</dbReference>
<evidence type="ECO:0000313" key="10">
    <source>
        <dbReference type="Proteomes" id="UP000503540"/>
    </source>
</evidence>
<protein>
    <submittedName>
        <fullName evidence="9">Cytochrome P450</fullName>
    </submittedName>
</protein>
<dbReference type="PRINTS" id="PR00385">
    <property type="entry name" value="P450"/>
</dbReference>
<comment type="cofactor">
    <cofactor evidence="1">
        <name>heme</name>
        <dbReference type="ChEBI" id="CHEBI:30413"/>
    </cofactor>
</comment>
<dbReference type="Proteomes" id="UP000503540">
    <property type="component" value="Chromosome"/>
</dbReference>
<dbReference type="PANTHER" id="PTHR46696">
    <property type="entry name" value="P450, PUTATIVE (EUROFUNG)-RELATED"/>
    <property type="match status" value="1"/>
</dbReference>
<evidence type="ECO:0000256" key="2">
    <source>
        <dbReference type="ARBA" id="ARBA00010617"/>
    </source>
</evidence>
<reference evidence="9 10" key="1">
    <citation type="journal article" date="2019" name="ACS Chem. Biol.">
        <title>Identification and Mobilization of a Cryptic Antibiotic Biosynthesis Gene Locus from a Human-Pathogenic Nocardia Isolate.</title>
        <authorList>
            <person name="Herisse M."/>
            <person name="Ishida K."/>
            <person name="Porter J.L."/>
            <person name="Howden B."/>
            <person name="Hertweck C."/>
            <person name="Stinear T.P."/>
            <person name="Pidot S.J."/>
        </authorList>
    </citation>
    <scope>NUCLEOTIDE SEQUENCE [LARGE SCALE GENOMIC DNA]</scope>
    <source>
        <strain evidence="9 10">AUSMDU00012717</strain>
    </source>
</reference>
<evidence type="ECO:0000256" key="5">
    <source>
        <dbReference type="ARBA" id="ARBA00023002"/>
    </source>
</evidence>
<dbReference type="GO" id="GO:0020037">
    <property type="term" value="F:heme binding"/>
    <property type="evidence" value="ECO:0007669"/>
    <property type="project" value="InterPro"/>
</dbReference>
<dbReference type="Gene3D" id="1.10.630.10">
    <property type="entry name" value="Cytochrome P450"/>
    <property type="match status" value="1"/>
</dbReference>
<keyword evidence="6 8" id="KW-0408">Iron</keyword>
<accession>A0A6G9YFG5</accession>
<dbReference type="GO" id="GO:0004497">
    <property type="term" value="F:monooxygenase activity"/>
    <property type="evidence" value="ECO:0007669"/>
    <property type="project" value="UniProtKB-KW"/>
</dbReference>
<evidence type="ECO:0000256" key="3">
    <source>
        <dbReference type="ARBA" id="ARBA00022617"/>
    </source>
</evidence>
<dbReference type="AlphaFoldDB" id="A0A6G9YFG5"/>
<evidence type="ECO:0000256" key="1">
    <source>
        <dbReference type="ARBA" id="ARBA00001971"/>
    </source>
</evidence>
<dbReference type="PANTHER" id="PTHR46696:SF1">
    <property type="entry name" value="CYTOCHROME P450 YJIB-RELATED"/>
    <property type="match status" value="1"/>
</dbReference>
<sequence>MFVVGRTAVWAETARLHIDTRCGAGQYELFRRNPQRGKGEDLMELWGLFDPAIRADPYRHYRKLRDQGPSLHDKGAHLFLSHADCARLLRDPEFGHGRGGAATIRSFLFLNPPEHTRLRRLVSAAFTARTVEGLRPRIERIVGDLLDTVVDAGDSDLVAEFARPIPVTVICELLGIPAEDRSRFPGWSHDLALAFDPDLDTHQPPEVLARRDLAHSLFAEYFLALRAERLRHPGRDLVSRLVAEDGGVAGDALAPDEFVATCELLLLAGHETTVNLIGNAIAELIRQPDLYAAGRNSPELVGALVEETLRMHPSVQFVPRLALAPTTFAGHEIAGGDLAIALVAAANRDPDVYPDPDAFRLNRPGAHHLSFGAGPHFCLGAPLARLEATIALTMLLARGRLEATGSIAYTDNNVLHGPAKLPARIRP</sequence>
<keyword evidence="5 8" id="KW-0560">Oxidoreductase</keyword>
<gene>
    <name evidence="9" type="ORF">F5544_19745</name>
</gene>
<proteinExistence type="inferred from homology"/>
<dbReference type="SUPFAM" id="SSF48264">
    <property type="entry name" value="Cytochrome P450"/>
    <property type="match status" value="1"/>
</dbReference>
<dbReference type="FunFam" id="1.10.630.10:FF:000018">
    <property type="entry name" value="Cytochrome P450 monooxygenase"/>
    <property type="match status" value="1"/>
</dbReference>
<evidence type="ECO:0000256" key="8">
    <source>
        <dbReference type="RuleBase" id="RU000461"/>
    </source>
</evidence>
<comment type="similarity">
    <text evidence="2 8">Belongs to the cytochrome P450 family.</text>
</comment>
<name>A0A6G9YFG5_9NOCA</name>
<evidence type="ECO:0000256" key="4">
    <source>
        <dbReference type="ARBA" id="ARBA00022723"/>
    </source>
</evidence>
<keyword evidence="10" id="KW-1185">Reference proteome</keyword>
<dbReference type="InterPro" id="IPR001128">
    <property type="entry name" value="Cyt_P450"/>
</dbReference>
<dbReference type="CDD" id="cd20625">
    <property type="entry name" value="CYP164-like"/>
    <property type="match status" value="1"/>
</dbReference>
<keyword evidence="3 8" id="KW-0349">Heme</keyword>
<dbReference type="InterPro" id="IPR017972">
    <property type="entry name" value="Cyt_P450_CS"/>
</dbReference>
<keyword evidence="7 8" id="KW-0503">Monooxygenase</keyword>
<dbReference type="GO" id="GO:0016705">
    <property type="term" value="F:oxidoreductase activity, acting on paired donors, with incorporation or reduction of molecular oxygen"/>
    <property type="evidence" value="ECO:0007669"/>
    <property type="project" value="InterPro"/>
</dbReference>
<dbReference type="EMBL" id="CP046172">
    <property type="protein sequence ID" value="QIS11817.1"/>
    <property type="molecule type" value="Genomic_DNA"/>
</dbReference>
<dbReference type="InterPro" id="IPR036396">
    <property type="entry name" value="Cyt_P450_sf"/>
</dbReference>
<organism evidence="9 10">
    <name type="scientific">Nocardia arthritidis</name>
    <dbReference type="NCBI Taxonomy" id="228602"/>
    <lineage>
        <taxon>Bacteria</taxon>
        <taxon>Bacillati</taxon>
        <taxon>Actinomycetota</taxon>
        <taxon>Actinomycetes</taxon>
        <taxon>Mycobacteriales</taxon>
        <taxon>Nocardiaceae</taxon>
        <taxon>Nocardia</taxon>
    </lineage>
</organism>
<evidence type="ECO:0000313" key="9">
    <source>
        <dbReference type="EMBL" id="QIS11817.1"/>
    </source>
</evidence>
<dbReference type="KEGG" id="nah:F5544_19745"/>
<evidence type="ECO:0000256" key="6">
    <source>
        <dbReference type="ARBA" id="ARBA00023004"/>
    </source>
</evidence>
<dbReference type="InterPro" id="IPR002397">
    <property type="entry name" value="Cyt_P450_B"/>
</dbReference>
<evidence type="ECO:0000256" key="7">
    <source>
        <dbReference type="ARBA" id="ARBA00023033"/>
    </source>
</evidence>
<keyword evidence="4 8" id="KW-0479">Metal-binding</keyword>
<dbReference type="GO" id="GO:0005506">
    <property type="term" value="F:iron ion binding"/>
    <property type="evidence" value="ECO:0007669"/>
    <property type="project" value="InterPro"/>
</dbReference>